<dbReference type="GO" id="GO:0005886">
    <property type="term" value="C:plasma membrane"/>
    <property type="evidence" value="ECO:0007669"/>
    <property type="project" value="UniProtKB-SubCell"/>
</dbReference>
<feature type="transmembrane region" description="Helical" evidence="7">
    <location>
        <begin position="17"/>
        <end position="39"/>
    </location>
</feature>
<dbReference type="OrthoDB" id="9776552at2"/>
<name>A0A3D9HQP3_9BACL</name>
<keyword evidence="7" id="KW-0812">Transmembrane</keyword>
<dbReference type="PANTHER" id="PTHR34220">
    <property type="entry name" value="SENSOR HISTIDINE KINASE YPDA"/>
    <property type="match status" value="1"/>
</dbReference>
<evidence type="ECO:0000256" key="3">
    <source>
        <dbReference type="ARBA" id="ARBA00022553"/>
    </source>
</evidence>
<dbReference type="SUPFAM" id="SSF158472">
    <property type="entry name" value="HAMP domain-like"/>
    <property type="match status" value="1"/>
</dbReference>
<evidence type="ECO:0000256" key="5">
    <source>
        <dbReference type="ARBA" id="ARBA00022777"/>
    </source>
</evidence>
<dbReference type="InterPro" id="IPR036890">
    <property type="entry name" value="HATPase_C_sf"/>
</dbReference>
<dbReference type="InterPro" id="IPR003594">
    <property type="entry name" value="HATPase_dom"/>
</dbReference>
<dbReference type="Pfam" id="PF06580">
    <property type="entry name" value="His_kinase"/>
    <property type="match status" value="1"/>
</dbReference>
<evidence type="ECO:0000256" key="4">
    <source>
        <dbReference type="ARBA" id="ARBA00022679"/>
    </source>
</evidence>
<keyword evidence="3" id="KW-0597">Phosphoprotein</keyword>
<evidence type="ECO:0000259" key="8">
    <source>
        <dbReference type="PROSITE" id="PS50885"/>
    </source>
</evidence>
<accession>A0A3D9HQP3</accession>
<evidence type="ECO:0000313" key="10">
    <source>
        <dbReference type="Proteomes" id="UP000256869"/>
    </source>
</evidence>
<dbReference type="Pfam" id="PF02518">
    <property type="entry name" value="HATPase_c"/>
    <property type="match status" value="1"/>
</dbReference>
<dbReference type="RefSeq" id="WP_115995834.1">
    <property type="nucleotide sequence ID" value="NZ_QRDY01000037.1"/>
</dbReference>
<gene>
    <name evidence="9" type="ORF">DFP95_13711</name>
</gene>
<evidence type="ECO:0000256" key="2">
    <source>
        <dbReference type="ARBA" id="ARBA00022475"/>
    </source>
</evidence>
<dbReference type="SUPFAM" id="SSF55874">
    <property type="entry name" value="ATPase domain of HSP90 chaperone/DNA topoisomerase II/histidine kinase"/>
    <property type="match status" value="1"/>
</dbReference>
<dbReference type="CDD" id="cd06225">
    <property type="entry name" value="HAMP"/>
    <property type="match status" value="1"/>
</dbReference>
<dbReference type="InterPro" id="IPR050640">
    <property type="entry name" value="Bact_2-comp_sensor_kinase"/>
</dbReference>
<dbReference type="Gene3D" id="3.30.565.10">
    <property type="entry name" value="Histidine kinase-like ATPase, C-terminal domain"/>
    <property type="match status" value="1"/>
</dbReference>
<organism evidence="9 10">
    <name type="scientific">Cohnella lupini</name>
    <dbReference type="NCBI Taxonomy" id="1294267"/>
    <lineage>
        <taxon>Bacteria</taxon>
        <taxon>Bacillati</taxon>
        <taxon>Bacillota</taxon>
        <taxon>Bacilli</taxon>
        <taxon>Bacillales</taxon>
        <taxon>Paenibacillaceae</taxon>
        <taxon>Cohnella</taxon>
    </lineage>
</organism>
<evidence type="ECO:0000256" key="1">
    <source>
        <dbReference type="ARBA" id="ARBA00004651"/>
    </source>
</evidence>
<comment type="subcellular location">
    <subcellularLocation>
        <location evidence="1">Cell membrane</location>
        <topology evidence="1">Multi-pass membrane protein</topology>
    </subcellularLocation>
</comment>
<dbReference type="InterPro" id="IPR003660">
    <property type="entry name" value="HAMP_dom"/>
</dbReference>
<reference evidence="9 10" key="1">
    <citation type="submission" date="2018-07" db="EMBL/GenBank/DDBJ databases">
        <title>Genomic Encyclopedia of Type Strains, Phase III (KMG-III): the genomes of soil and plant-associated and newly described type strains.</title>
        <authorList>
            <person name="Whitman W."/>
        </authorList>
    </citation>
    <scope>NUCLEOTIDE SEQUENCE [LARGE SCALE GENOMIC DNA]</scope>
    <source>
        <strain evidence="9 10">CECT 8236</strain>
    </source>
</reference>
<evidence type="ECO:0000256" key="7">
    <source>
        <dbReference type="SAM" id="Phobius"/>
    </source>
</evidence>
<dbReference type="AlphaFoldDB" id="A0A3D9HQP3"/>
<evidence type="ECO:0000256" key="6">
    <source>
        <dbReference type="ARBA" id="ARBA00023136"/>
    </source>
</evidence>
<keyword evidence="7" id="KW-1133">Transmembrane helix</keyword>
<evidence type="ECO:0000313" key="9">
    <source>
        <dbReference type="EMBL" id="RED51837.1"/>
    </source>
</evidence>
<keyword evidence="10" id="KW-1185">Reference proteome</keyword>
<feature type="domain" description="HAMP" evidence="8">
    <location>
        <begin position="315"/>
        <end position="367"/>
    </location>
</feature>
<keyword evidence="6 7" id="KW-0472">Membrane</keyword>
<dbReference type="GO" id="GO:0000155">
    <property type="term" value="F:phosphorelay sensor kinase activity"/>
    <property type="evidence" value="ECO:0007669"/>
    <property type="project" value="InterPro"/>
</dbReference>
<dbReference type="Pfam" id="PF00672">
    <property type="entry name" value="HAMP"/>
    <property type="match status" value="1"/>
</dbReference>
<feature type="transmembrane region" description="Helical" evidence="7">
    <location>
        <begin position="294"/>
        <end position="313"/>
    </location>
</feature>
<dbReference type="InterPro" id="IPR010559">
    <property type="entry name" value="Sig_transdc_His_kin_internal"/>
</dbReference>
<sequence>MKPSLSLNNVRLRNKMLILYILSVFVPIVLTNVIFYRVTTENVKNQRMKDISRAVEQIKNEFQAKIEATITVSMVFNTDFNLNEILEMKYENPVDYIEVYDSYFRRILNSYTPAYNDVQNIKIYIDNPTMLHSGGVGDITPEVKQSDWYHALKDSKSSQPVFVRTEREDSYSKNGGTRDVFSVIRRMNYYGSKNQFEKILKIEMKTTSIQQIFRNLNLNGNIYLINNDNQIEYTTDPHVDWTKVSLDYSSLVFPSDAIEIETKYENVSYLEGWRIVGTISSEEVLKEVRQSREFVFVLACINILLPTLIILWITRSMNVRLRHILKHMKKVKNQNFDTIKQVEYHDEIGQLTSEFNRMTIQVKSLIDDVYVADIQKKSLELERRQAQLNALQSQINPHFLFNALETIRMRSVVKNETETAKIIHNMAKIFRTSLTWSKDRVTVSEEMEFIVCFLEIQKYRFEDRLEYHLIVDPSARTCIVPKMMFLPFVENASIHGIEPVKSGGKIEVRIERERDNLVFAIRDNGVGMDEEKVNRFYGFLDTEEEIGERIGVQNVIYRLKLIYGDQFQFLIESAPNRGTFIKLRIPVDGL</sequence>
<dbReference type="PROSITE" id="PS50885">
    <property type="entry name" value="HAMP"/>
    <property type="match status" value="1"/>
</dbReference>
<dbReference type="EMBL" id="QRDY01000037">
    <property type="protein sequence ID" value="RED51837.1"/>
    <property type="molecule type" value="Genomic_DNA"/>
</dbReference>
<dbReference type="PANTHER" id="PTHR34220:SF7">
    <property type="entry name" value="SENSOR HISTIDINE KINASE YPDA"/>
    <property type="match status" value="1"/>
</dbReference>
<dbReference type="Gene3D" id="6.10.340.10">
    <property type="match status" value="1"/>
</dbReference>
<keyword evidence="4" id="KW-0808">Transferase</keyword>
<keyword evidence="5 9" id="KW-0418">Kinase</keyword>
<protein>
    <submittedName>
        <fullName evidence="9">Two-component system sensor histidine kinase YesM</fullName>
    </submittedName>
</protein>
<dbReference type="SMART" id="SM00304">
    <property type="entry name" value="HAMP"/>
    <property type="match status" value="1"/>
</dbReference>
<keyword evidence="2" id="KW-1003">Cell membrane</keyword>
<dbReference type="Proteomes" id="UP000256869">
    <property type="component" value="Unassembled WGS sequence"/>
</dbReference>
<comment type="caution">
    <text evidence="9">The sequence shown here is derived from an EMBL/GenBank/DDBJ whole genome shotgun (WGS) entry which is preliminary data.</text>
</comment>
<proteinExistence type="predicted"/>